<evidence type="ECO:0000256" key="3">
    <source>
        <dbReference type="ARBA" id="ARBA00022801"/>
    </source>
</evidence>
<evidence type="ECO:0000259" key="5">
    <source>
        <dbReference type="Pfam" id="PF01979"/>
    </source>
</evidence>
<dbReference type="SUPFAM" id="SSF51556">
    <property type="entry name" value="Metallo-dependent hydrolases"/>
    <property type="match status" value="1"/>
</dbReference>
<sequence>MNSIPHLILGDIITPTQTGQSLLIKKGYVLIDGDSIIEVGEQAHLNQEVSCTVSNYPDHLILPGLIDTHSHLSQYAISGSGDLPLMDWLNALVFPAEAAFANDLKRCQRHAELFMHACLGSGTTTINTMVTSSREATEVVCDVAVRMGIRAFIGLVLMDRNAPDSLLVDCDQAFNDLTFLKDNYHGKNNIHITVSPRFAVTCSAAMLRQAGEFARANKLILHTHLDKDEGFDELIQSLFSTAHDYFDVFESTQCIADKTVFAHGTLLSLHEMKRMGDYAGQVGISHCPSSNFSFAMGMAPVSFFKSLGIEVGLGSDSGGGDSLSLFNEMRSASFTNKALWRLDKKTALIDAKSWLYHATLGGAKLLGLEKQIGSIEAGKKADLIILDDRNNYPLAELSSLSQELTLDELQYRLARVIARSCENKLVAVYIDGKKVYQ</sequence>
<dbReference type="GO" id="GO:0008892">
    <property type="term" value="F:guanine deaminase activity"/>
    <property type="evidence" value="ECO:0007669"/>
    <property type="project" value="UniProtKB-EC"/>
</dbReference>
<dbReference type="GO" id="GO:0008270">
    <property type="term" value="F:zinc ion binding"/>
    <property type="evidence" value="ECO:0007669"/>
    <property type="project" value="TreeGrafter"/>
</dbReference>
<evidence type="ECO:0000313" key="7">
    <source>
        <dbReference type="Proteomes" id="UP000254631"/>
    </source>
</evidence>
<dbReference type="Proteomes" id="UP000254631">
    <property type="component" value="Unassembled WGS sequence"/>
</dbReference>
<dbReference type="GO" id="GO:0046098">
    <property type="term" value="P:guanine metabolic process"/>
    <property type="evidence" value="ECO:0007669"/>
    <property type="project" value="TreeGrafter"/>
</dbReference>
<accession>A0A131F4D9</accession>
<dbReference type="InterPro" id="IPR032466">
    <property type="entry name" value="Metal_Hydrolase"/>
</dbReference>
<dbReference type="PANTHER" id="PTHR11271">
    <property type="entry name" value="GUANINE DEAMINASE"/>
    <property type="match status" value="1"/>
</dbReference>
<comment type="cofactor">
    <cofactor evidence="1">
        <name>Zn(2+)</name>
        <dbReference type="ChEBI" id="CHEBI:29105"/>
    </cofactor>
</comment>
<dbReference type="Gene3D" id="3.20.20.140">
    <property type="entry name" value="Metal-dependent hydrolases"/>
    <property type="match status" value="1"/>
</dbReference>
<keyword evidence="3 6" id="KW-0378">Hydrolase</keyword>
<feature type="domain" description="Amidohydrolase-related" evidence="5">
    <location>
        <begin position="61"/>
        <end position="435"/>
    </location>
</feature>
<organism evidence="6 7">
    <name type="scientific">Legionella pneumophila</name>
    <dbReference type="NCBI Taxonomy" id="446"/>
    <lineage>
        <taxon>Bacteria</taxon>
        <taxon>Pseudomonadati</taxon>
        <taxon>Pseudomonadota</taxon>
        <taxon>Gammaproteobacteria</taxon>
        <taxon>Legionellales</taxon>
        <taxon>Legionellaceae</taxon>
        <taxon>Legionella</taxon>
    </lineage>
</organism>
<gene>
    <name evidence="6" type="primary">guaD_2</name>
    <name evidence="6" type="ORF">NCTC12000_02167</name>
</gene>
<dbReference type="InterPro" id="IPR051607">
    <property type="entry name" value="Metallo-dep_hydrolases"/>
</dbReference>
<dbReference type="RefSeq" id="WP_027219720.1">
    <property type="nucleotide sequence ID" value="NZ_CAXYJC010000003.1"/>
</dbReference>
<evidence type="ECO:0000313" key="6">
    <source>
        <dbReference type="EMBL" id="STX80159.1"/>
    </source>
</evidence>
<keyword evidence="2" id="KW-0479">Metal-binding</keyword>
<evidence type="ECO:0000256" key="2">
    <source>
        <dbReference type="ARBA" id="ARBA00022723"/>
    </source>
</evidence>
<protein>
    <submittedName>
        <fullName evidence="6">Guanine deaminase</fullName>
        <ecNumber evidence="6">3.5.4.3</ecNumber>
    </submittedName>
</protein>
<keyword evidence="4" id="KW-0862">Zinc</keyword>
<dbReference type="InterPro" id="IPR011059">
    <property type="entry name" value="Metal-dep_hydrolase_composite"/>
</dbReference>
<dbReference type="Gene3D" id="2.30.40.10">
    <property type="entry name" value="Urease, subunit C, domain 1"/>
    <property type="match status" value="1"/>
</dbReference>
<evidence type="ECO:0000256" key="4">
    <source>
        <dbReference type="ARBA" id="ARBA00022833"/>
    </source>
</evidence>
<dbReference type="EC" id="3.5.4.3" evidence="6"/>
<proteinExistence type="predicted"/>
<dbReference type="InterPro" id="IPR006680">
    <property type="entry name" value="Amidohydro-rel"/>
</dbReference>
<dbReference type="AlphaFoldDB" id="A0A131F4D9"/>
<reference evidence="6 7" key="1">
    <citation type="submission" date="2018-06" db="EMBL/GenBank/DDBJ databases">
        <authorList>
            <consortium name="Pathogen Informatics"/>
            <person name="Doyle S."/>
        </authorList>
    </citation>
    <scope>NUCLEOTIDE SEQUENCE [LARGE SCALE GENOMIC DNA]</scope>
    <source>
        <strain evidence="6 7">NCTC12000</strain>
    </source>
</reference>
<dbReference type="EMBL" id="UGOL01000001">
    <property type="protein sequence ID" value="STX80159.1"/>
    <property type="molecule type" value="Genomic_DNA"/>
</dbReference>
<dbReference type="SUPFAM" id="SSF51338">
    <property type="entry name" value="Composite domain of metallo-dependent hydrolases"/>
    <property type="match status" value="1"/>
</dbReference>
<evidence type="ECO:0000256" key="1">
    <source>
        <dbReference type="ARBA" id="ARBA00001947"/>
    </source>
</evidence>
<dbReference type="GO" id="GO:0005829">
    <property type="term" value="C:cytosol"/>
    <property type="evidence" value="ECO:0007669"/>
    <property type="project" value="TreeGrafter"/>
</dbReference>
<dbReference type="Pfam" id="PF01979">
    <property type="entry name" value="Amidohydro_1"/>
    <property type="match status" value="1"/>
</dbReference>
<name>A0A131F4D9_LEGPN</name>
<dbReference type="PANTHER" id="PTHR11271:SF6">
    <property type="entry name" value="GUANINE DEAMINASE"/>
    <property type="match status" value="1"/>
</dbReference>